<evidence type="ECO:0000256" key="1">
    <source>
        <dbReference type="SAM" id="MobiDB-lite"/>
    </source>
</evidence>
<gene>
    <name evidence="2" type="ORF">mMyoMyo1_008753</name>
</gene>
<name>A0A7J7UCU9_MYOMY</name>
<sequence length="122" mass="13795">MESILVPDEKTPYHKVAALQPLFQSPPSEPSQPSLAGDQPTPVLELNSLLRNPELSNSSDLFHGSSITMPPESRENREEKRHGEYNCIKMVLKFIQNYKLQESPKETLKIMSNGAKTYLSRL</sequence>
<evidence type="ECO:0000313" key="3">
    <source>
        <dbReference type="Proteomes" id="UP000527355"/>
    </source>
</evidence>
<dbReference type="Proteomes" id="UP000527355">
    <property type="component" value="Unassembled WGS sequence"/>
</dbReference>
<feature type="region of interest" description="Disordered" evidence="1">
    <location>
        <begin position="22"/>
        <end position="41"/>
    </location>
</feature>
<protein>
    <submittedName>
        <fullName evidence="2">Uncharacterized protein</fullName>
    </submittedName>
</protein>
<comment type="caution">
    <text evidence="2">The sequence shown here is derived from an EMBL/GenBank/DDBJ whole genome shotgun (WGS) entry which is preliminary data.</text>
</comment>
<dbReference type="EMBL" id="JABWUV010000013">
    <property type="protein sequence ID" value="KAF6310695.1"/>
    <property type="molecule type" value="Genomic_DNA"/>
</dbReference>
<feature type="region of interest" description="Disordered" evidence="1">
    <location>
        <begin position="55"/>
        <end position="81"/>
    </location>
</feature>
<feature type="compositionally biased region" description="Basic and acidic residues" evidence="1">
    <location>
        <begin position="72"/>
        <end position="81"/>
    </location>
</feature>
<dbReference type="AlphaFoldDB" id="A0A7J7UCU9"/>
<feature type="compositionally biased region" description="Low complexity" evidence="1">
    <location>
        <begin position="22"/>
        <end position="35"/>
    </location>
</feature>
<accession>A0A7J7UCU9</accession>
<reference evidence="2 3" key="1">
    <citation type="journal article" date="2020" name="Nature">
        <title>Six reference-quality genomes reveal evolution of bat adaptations.</title>
        <authorList>
            <person name="Jebb D."/>
            <person name="Huang Z."/>
            <person name="Pippel M."/>
            <person name="Hughes G.M."/>
            <person name="Lavrichenko K."/>
            <person name="Devanna P."/>
            <person name="Winkler S."/>
            <person name="Jermiin L.S."/>
            <person name="Skirmuntt E.C."/>
            <person name="Katzourakis A."/>
            <person name="Burkitt-Gray L."/>
            <person name="Ray D.A."/>
            <person name="Sullivan K.A.M."/>
            <person name="Roscito J.G."/>
            <person name="Kirilenko B.M."/>
            <person name="Davalos L.M."/>
            <person name="Corthals A.P."/>
            <person name="Power M.L."/>
            <person name="Jones G."/>
            <person name="Ransome R.D."/>
            <person name="Dechmann D.K.N."/>
            <person name="Locatelli A.G."/>
            <person name="Puechmaille S.J."/>
            <person name="Fedrigo O."/>
            <person name="Jarvis E.D."/>
            <person name="Hiller M."/>
            <person name="Vernes S.C."/>
            <person name="Myers E.W."/>
            <person name="Teeling E.C."/>
        </authorList>
    </citation>
    <scope>NUCLEOTIDE SEQUENCE [LARGE SCALE GENOMIC DNA]</scope>
    <source>
        <strain evidence="2">MMyoMyo1</strain>
        <tissue evidence="2">Flight muscle</tissue>
    </source>
</reference>
<keyword evidence="3" id="KW-1185">Reference proteome</keyword>
<feature type="compositionally biased region" description="Polar residues" evidence="1">
    <location>
        <begin position="55"/>
        <end position="68"/>
    </location>
</feature>
<organism evidence="2 3">
    <name type="scientific">Myotis myotis</name>
    <name type="common">Greater mouse-eared bat</name>
    <name type="synonym">Vespertilio myotis</name>
    <dbReference type="NCBI Taxonomy" id="51298"/>
    <lineage>
        <taxon>Eukaryota</taxon>
        <taxon>Metazoa</taxon>
        <taxon>Chordata</taxon>
        <taxon>Craniata</taxon>
        <taxon>Vertebrata</taxon>
        <taxon>Euteleostomi</taxon>
        <taxon>Mammalia</taxon>
        <taxon>Eutheria</taxon>
        <taxon>Laurasiatheria</taxon>
        <taxon>Chiroptera</taxon>
        <taxon>Yangochiroptera</taxon>
        <taxon>Vespertilionidae</taxon>
        <taxon>Myotis</taxon>
    </lineage>
</organism>
<proteinExistence type="predicted"/>
<evidence type="ECO:0000313" key="2">
    <source>
        <dbReference type="EMBL" id="KAF6310695.1"/>
    </source>
</evidence>